<dbReference type="EMBL" id="JAIXMP010000030">
    <property type="protein sequence ID" value="KAI9251406.1"/>
    <property type="molecule type" value="Genomic_DNA"/>
</dbReference>
<name>A0AAD5P9N6_9FUNG</name>
<dbReference type="InterPro" id="IPR032675">
    <property type="entry name" value="LRR_dom_sf"/>
</dbReference>
<dbReference type="Gene3D" id="3.80.10.10">
    <property type="entry name" value="Ribonuclease Inhibitor"/>
    <property type="match status" value="1"/>
</dbReference>
<protein>
    <submittedName>
        <fullName evidence="1">Uncharacterized protein</fullName>
    </submittedName>
</protein>
<evidence type="ECO:0000313" key="1">
    <source>
        <dbReference type="EMBL" id="KAI9251406.1"/>
    </source>
</evidence>
<accession>A0AAD5P9N6</accession>
<proteinExistence type="predicted"/>
<dbReference type="SUPFAM" id="SSF52047">
    <property type="entry name" value="RNI-like"/>
    <property type="match status" value="1"/>
</dbReference>
<sequence>MEIIHQSCPNLNSLVYDHYSSDKRIYKHDDTNEKEDGKTDTPATAATSGNIREISVKIQNPRDIIPIFFKNSNTIQTLGLDASFDDEIEVDNSDWDSLTNVCSLLSNLRSPSLCGPYVIHPMATPSLFQNAINLRWLHLSDGEFSSLSTEVFRSIGNLPLLQKLVLERCYIEDQDLVALFNTLIDKGRNNQPTLEDVRLVDVSHVSDIMDHLSAIPTIKNIILESLDDIIDDDIFQLAEDLYTHPGIRSITLESLECYTSDMVLSELSNIEVLEQLHLISLSKLSRIGLENFNGGSVKLVVEGCEFAEDQVYEYCY</sequence>
<evidence type="ECO:0000313" key="2">
    <source>
        <dbReference type="Proteomes" id="UP001209540"/>
    </source>
</evidence>
<keyword evidence="2" id="KW-1185">Reference proteome</keyword>
<dbReference type="AlphaFoldDB" id="A0AAD5P9N6"/>
<reference evidence="1" key="1">
    <citation type="journal article" date="2022" name="IScience">
        <title>Evolution of zygomycete secretomes and the origins of terrestrial fungal ecologies.</title>
        <authorList>
            <person name="Chang Y."/>
            <person name="Wang Y."/>
            <person name="Mondo S."/>
            <person name="Ahrendt S."/>
            <person name="Andreopoulos W."/>
            <person name="Barry K."/>
            <person name="Beard J."/>
            <person name="Benny G.L."/>
            <person name="Blankenship S."/>
            <person name="Bonito G."/>
            <person name="Cuomo C."/>
            <person name="Desiro A."/>
            <person name="Gervers K.A."/>
            <person name="Hundley H."/>
            <person name="Kuo A."/>
            <person name="LaButti K."/>
            <person name="Lang B.F."/>
            <person name="Lipzen A."/>
            <person name="O'Donnell K."/>
            <person name="Pangilinan J."/>
            <person name="Reynolds N."/>
            <person name="Sandor L."/>
            <person name="Smith M.E."/>
            <person name="Tsang A."/>
            <person name="Grigoriev I.V."/>
            <person name="Stajich J.E."/>
            <person name="Spatafora J.W."/>
        </authorList>
    </citation>
    <scope>NUCLEOTIDE SEQUENCE</scope>
    <source>
        <strain evidence="1">RSA 2281</strain>
    </source>
</reference>
<dbReference type="Proteomes" id="UP001209540">
    <property type="component" value="Unassembled WGS sequence"/>
</dbReference>
<reference evidence="1" key="2">
    <citation type="submission" date="2023-02" db="EMBL/GenBank/DDBJ databases">
        <authorList>
            <consortium name="DOE Joint Genome Institute"/>
            <person name="Mondo S.J."/>
            <person name="Chang Y."/>
            <person name="Wang Y."/>
            <person name="Ahrendt S."/>
            <person name="Andreopoulos W."/>
            <person name="Barry K."/>
            <person name="Beard J."/>
            <person name="Benny G.L."/>
            <person name="Blankenship S."/>
            <person name="Bonito G."/>
            <person name="Cuomo C."/>
            <person name="Desiro A."/>
            <person name="Gervers K.A."/>
            <person name="Hundley H."/>
            <person name="Kuo A."/>
            <person name="LaButti K."/>
            <person name="Lang B.F."/>
            <person name="Lipzen A."/>
            <person name="O'Donnell K."/>
            <person name="Pangilinan J."/>
            <person name="Reynolds N."/>
            <person name="Sandor L."/>
            <person name="Smith M.W."/>
            <person name="Tsang A."/>
            <person name="Grigoriev I.V."/>
            <person name="Stajich J.E."/>
            <person name="Spatafora J.W."/>
        </authorList>
    </citation>
    <scope>NUCLEOTIDE SEQUENCE</scope>
    <source>
        <strain evidence="1">RSA 2281</strain>
    </source>
</reference>
<comment type="caution">
    <text evidence="1">The sequence shown here is derived from an EMBL/GenBank/DDBJ whole genome shotgun (WGS) entry which is preliminary data.</text>
</comment>
<organism evidence="1 2">
    <name type="scientific">Phascolomyces articulosus</name>
    <dbReference type="NCBI Taxonomy" id="60185"/>
    <lineage>
        <taxon>Eukaryota</taxon>
        <taxon>Fungi</taxon>
        <taxon>Fungi incertae sedis</taxon>
        <taxon>Mucoromycota</taxon>
        <taxon>Mucoromycotina</taxon>
        <taxon>Mucoromycetes</taxon>
        <taxon>Mucorales</taxon>
        <taxon>Lichtheimiaceae</taxon>
        <taxon>Phascolomyces</taxon>
    </lineage>
</organism>
<gene>
    <name evidence="1" type="ORF">BDA99DRAFT_541394</name>
</gene>